<evidence type="ECO:0000256" key="13">
    <source>
        <dbReference type="ARBA" id="ARBA00022777"/>
    </source>
</evidence>
<keyword evidence="13 24" id="KW-0418">Kinase</keyword>
<dbReference type="SUPFAM" id="SSF56112">
    <property type="entry name" value="Protein kinase-like (PK-like)"/>
    <property type="match status" value="1"/>
</dbReference>
<dbReference type="Gene3D" id="3.30.200.20">
    <property type="entry name" value="Phosphorylase Kinase, domain 1"/>
    <property type="match status" value="1"/>
</dbReference>
<dbReference type="PROSITE" id="PS00108">
    <property type="entry name" value="PROTEIN_KINASE_ST"/>
    <property type="match status" value="1"/>
</dbReference>
<keyword evidence="5" id="KW-0723">Serine/threonine-protein kinase</keyword>
<feature type="domain" description="Protein kinase" evidence="23">
    <location>
        <begin position="658"/>
        <end position="933"/>
    </location>
</feature>
<dbReference type="InterPro" id="IPR032675">
    <property type="entry name" value="LRR_dom_sf"/>
</dbReference>
<dbReference type="EMBL" id="JANAVB010000198">
    <property type="protein sequence ID" value="KAJ6853926.1"/>
    <property type="molecule type" value="Genomic_DNA"/>
</dbReference>
<evidence type="ECO:0000313" key="25">
    <source>
        <dbReference type="Proteomes" id="UP001140949"/>
    </source>
</evidence>
<evidence type="ECO:0000256" key="15">
    <source>
        <dbReference type="ARBA" id="ARBA00022989"/>
    </source>
</evidence>
<evidence type="ECO:0000256" key="1">
    <source>
        <dbReference type="ARBA" id="ARBA00004236"/>
    </source>
</evidence>
<dbReference type="Pfam" id="PF00560">
    <property type="entry name" value="LRR_1"/>
    <property type="match status" value="3"/>
</dbReference>
<dbReference type="InterPro" id="IPR008271">
    <property type="entry name" value="Ser/Thr_kinase_AS"/>
</dbReference>
<keyword evidence="16 21" id="KW-0472">Membrane</keyword>
<dbReference type="Gene3D" id="3.80.10.10">
    <property type="entry name" value="Ribonuclease Inhibitor"/>
    <property type="match status" value="3"/>
</dbReference>
<dbReference type="Proteomes" id="UP001140949">
    <property type="component" value="Unassembled WGS sequence"/>
</dbReference>
<evidence type="ECO:0000256" key="3">
    <source>
        <dbReference type="ARBA" id="ARBA00012513"/>
    </source>
</evidence>
<evidence type="ECO:0000256" key="18">
    <source>
        <dbReference type="ARBA" id="ARBA00023180"/>
    </source>
</evidence>
<dbReference type="FunFam" id="1.10.510.10:FF:000044">
    <property type="entry name" value="Putative LRR receptor-like serine/threonine-protein kinase"/>
    <property type="match status" value="1"/>
</dbReference>
<dbReference type="InterPro" id="IPR001245">
    <property type="entry name" value="Ser-Thr/Tyr_kinase_cat_dom"/>
</dbReference>
<dbReference type="Pfam" id="PF13855">
    <property type="entry name" value="LRR_8"/>
    <property type="match status" value="1"/>
</dbReference>
<evidence type="ECO:0000256" key="12">
    <source>
        <dbReference type="ARBA" id="ARBA00022741"/>
    </source>
</evidence>
<evidence type="ECO:0000313" key="24">
    <source>
        <dbReference type="EMBL" id="KAJ6853926.1"/>
    </source>
</evidence>
<dbReference type="FunFam" id="3.30.200.20:FF:000217">
    <property type="entry name" value="probable LRR receptor-like serine/threonine-protein kinase At1g53430"/>
    <property type="match status" value="1"/>
</dbReference>
<protein>
    <recommendedName>
        <fullName evidence="3">non-specific serine/threonine protein kinase</fullName>
        <ecNumber evidence="3">2.7.11.1</ecNumber>
    </recommendedName>
</protein>
<keyword evidence="14" id="KW-0067">ATP-binding</keyword>
<keyword evidence="9 21" id="KW-0812">Transmembrane</keyword>
<dbReference type="InterPro" id="IPR000719">
    <property type="entry name" value="Prot_kinase_dom"/>
</dbReference>
<dbReference type="EC" id="2.7.11.1" evidence="3"/>
<dbReference type="PROSITE" id="PS51450">
    <property type="entry name" value="LRR"/>
    <property type="match status" value="1"/>
</dbReference>
<dbReference type="InterPro" id="IPR001611">
    <property type="entry name" value="Leu-rich_rpt"/>
</dbReference>
<feature type="signal peptide" evidence="22">
    <location>
        <begin position="1"/>
        <end position="25"/>
    </location>
</feature>
<dbReference type="Gene3D" id="2.60.120.430">
    <property type="entry name" value="Galactose-binding lectin"/>
    <property type="match status" value="1"/>
</dbReference>
<dbReference type="Pfam" id="PF07714">
    <property type="entry name" value="PK_Tyr_Ser-Thr"/>
    <property type="match status" value="1"/>
</dbReference>
<comment type="catalytic activity">
    <reaction evidence="19">
        <text>L-threonyl-[protein] + ATP = O-phospho-L-threonyl-[protein] + ADP + H(+)</text>
        <dbReference type="Rhea" id="RHEA:46608"/>
        <dbReference type="Rhea" id="RHEA-COMP:11060"/>
        <dbReference type="Rhea" id="RHEA-COMP:11605"/>
        <dbReference type="ChEBI" id="CHEBI:15378"/>
        <dbReference type="ChEBI" id="CHEBI:30013"/>
        <dbReference type="ChEBI" id="CHEBI:30616"/>
        <dbReference type="ChEBI" id="CHEBI:61977"/>
        <dbReference type="ChEBI" id="CHEBI:456216"/>
        <dbReference type="EC" id="2.7.11.1"/>
    </reaction>
</comment>
<proteinExistence type="predicted"/>
<comment type="caution">
    <text evidence="24">The sequence shown here is derived from an EMBL/GenBank/DDBJ whole genome shotgun (WGS) entry which is preliminary data.</text>
</comment>
<keyword evidence="11" id="KW-0677">Repeat</keyword>
<dbReference type="Gene3D" id="1.10.510.10">
    <property type="entry name" value="Transferase(Phosphotransferase) domain 1"/>
    <property type="match status" value="1"/>
</dbReference>
<dbReference type="AlphaFoldDB" id="A0AAX6IKX9"/>
<evidence type="ECO:0000256" key="2">
    <source>
        <dbReference type="ARBA" id="ARBA00004479"/>
    </source>
</evidence>
<evidence type="ECO:0000256" key="9">
    <source>
        <dbReference type="ARBA" id="ARBA00022692"/>
    </source>
</evidence>
<evidence type="ECO:0000256" key="8">
    <source>
        <dbReference type="ARBA" id="ARBA00022679"/>
    </source>
</evidence>
<dbReference type="SUPFAM" id="SSF52058">
    <property type="entry name" value="L domain-like"/>
    <property type="match status" value="1"/>
</dbReference>
<evidence type="ECO:0000256" key="16">
    <source>
        <dbReference type="ARBA" id="ARBA00023136"/>
    </source>
</evidence>
<feature type="chain" id="PRO_5043343479" description="non-specific serine/threonine protein kinase" evidence="22">
    <location>
        <begin position="26"/>
        <end position="1000"/>
    </location>
</feature>
<dbReference type="GO" id="GO:0005886">
    <property type="term" value="C:plasma membrane"/>
    <property type="evidence" value="ECO:0007669"/>
    <property type="project" value="UniProtKB-SubCell"/>
</dbReference>
<dbReference type="InterPro" id="IPR051824">
    <property type="entry name" value="LRR_Rcpt-Like_S/T_Kinase"/>
</dbReference>
<evidence type="ECO:0000256" key="19">
    <source>
        <dbReference type="ARBA" id="ARBA00047899"/>
    </source>
</evidence>
<comment type="subcellular location">
    <subcellularLocation>
        <location evidence="1">Cell membrane</location>
    </subcellularLocation>
    <subcellularLocation>
        <location evidence="2">Membrane</location>
        <topology evidence="2">Single-pass type I membrane protein</topology>
    </subcellularLocation>
</comment>
<dbReference type="GO" id="GO:0004674">
    <property type="term" value="F:protein serine/threonine kinase activity"/>
    <property type="evidence" value="ECO:0007669"/>
    <property type="project" value="UniProtKB-KW"/>
</dbReference>
<dbReference type="FunFam" id="3.80.10.10:FF:000383">
    <property type="entry name" value="Leucine-rich repeat receptor protein kinase EMS1"/>
    <property type="match status" value="1"/>
</dbReference>
<keyword evidence="4" id="KW-1003">Cell membrane</keyword>
<dbReference type="PROSITE" id="PS50011">
    <property type="entry name" value="PROTEIN_KINASE_DOM"/>
    <property type="match status" value="1"/>
</dbReference>
<dbReference type="GO" id="GO:0005524">
    <property type="term" value="F:ATP binding"/>
    <property type="evidence" value="ECO:0007669"/>
    <property type="project" value="UniProtKB-KW"/>
</dbReference>
<evidence type="ECO:0000256" key="17">
    <source>
        <dbReference type="ARBA" id="ARBA00023170"/>
    </source>
</evidence>
<keyword evidence="7" id="KW-0433">Leucine-rich repeat</keyword>
<keyword evidence="10 22" id="KW-0732">Signal</keyword>
<dbReference type="PANTHER" id="PTHR48006:SF60">
    <property type="entry name" value="PROTEIN KINASE DOMAIN-CONTAINING PROTEIN"/>
    <property type="match status" value="1"/>
</dbReference>
<evidence type="ECO:0000256" key="21">
    <source>
        <dbReference type="SAM" id="Phobius"/>
    </source>
</evidence>
<name>A0AAX6IKX9_IRIPA</name>
<feature type="transmembrane region" description="Helical" evidence="21">
    <location>
        <begin position="599"/>
        <end position="625"/>
    </location>
</feature>
<dbReference type="SMART" id="SM00220">
    <property type="entry name" value="S_TKc"/>
    <property type="match status" value="1"/>
</dbReference>
<keyword evidence="18" id="KW-0325">Glycoprotein</keyword>
<evidence type="ECO:0000259" key="23">
    <source>
        <dbReference type="PROSITE" id="PS50011"/>
    </source>
</evidence>
<dbReference type="CDD" id="cd14066">
    <property type="entry name" value="STKc_IRAK"/>
    <property type="match status" value="1"/>
</dbReference>
<gene>
    <name evidence="24" type="ORF">M6B38_100120</name>
</gene>
<evidence type="ECO:0000256" key="14">
    <source>
        <dbReference type="ARBA" id="ARBA00022840"/>
    </source>
</evidence>
<keyword evidence="17 24" id="KW-0675">Receptor</keyword>
<comment type="catalytic activity">
    <reaction evidence="20">
        <text>L-seryl-[protein] + ATP = O-phospho-L-seryl-[protein] + ADP + H(+)</text>
        <dbReference type="Rhea" id="RHEA:17989"/>
        <dbReference type="Rhea" id="RHEA-COMP:9863"/>
        <dbReference type="Rhea" id="RHEA-COMP:11604"/>
        <dbReference type="ChEBI" id="CHEBI:15378"/>
        <dbReference type="ChEBI" id="CHEBI:29999"/>
        <dbReference type="ChEBI" id="CHEBI:30616"/>
        <dbReference type="ChEBI" id="CHEBI:83421"/>
        <dbReference type="ChEBI" id="CHEBI:456216"/>
        <dbReference type="EC" id="2.7.11.1"/>
    </reaction>
</comment>
<keyword evidence="25" id="KW-1185">Reference proteome</keyword>
<sequence>MRAAAAFLLLPLLVLLGSGFFTCHAQKLVQEEVDALKKIGAKLRKNWDFSVDPCSGTAGWVVPPSSNPYIASNLTCICTSTTCHVLSIWLKGQNLTGEFPAEFANLTQLRFLNLQRNYLNGTIPVAWASLPLINLSLLGNRISGNIPDELGNMITLESLELDDNQLQGPIPATLGKLISLKRLHLSGNNFSGELPDLGNLKNMTDFRIDGNPISGKIPSFIGNWTQLQRLDMLGTSLEGPFPPIFATLSSITQLSVSDWKGGDGKFPPLQNMRGMEYLYLRNLSISGQLPDYIGSMNKLDTLDLSFNNLSGTIPGTFVGLQSTSYIFLTNNMLQGSIPHWILSSKYNLDVSYNNFTGTPAPPDCQQGNVNLMSSYSSTDNSISPCLQRNFPCSKKPRNYKLFINCGGSKVTSNDNEYEDDSSPLGAARYAISESKTWASSSTGSFMDYHNEANYIATNVSVLYTSNPELYTTARLTPVSLKYYGLCLQKGDYNVSLHFAEIMFTDDDTFSSLGRRLFDVSIQGQKVLHDFDIIKEANGTGKGIIKTFTASVDETLEIDLYWAGKGTTAIPRRSVYGPLISAISVTPNFNPTTSDGKISLGAIVGIVVSVCVLIVLLLLAILWIYLRRRNSKRSEEFKGLELQTGHFSLKQIKAATRNFDPANKIGEGGFGPVYKGVLSDGSEIAVKQLSSKSNQGNREFVNEIGLISALEHPNLVKLYGCCIEGNQLFLIYEYLENNSLARALFGPERSRLNLNWQTRRKICLGIAKGLTYLHEESTLKIVHRDIKSTNVLLDRDLKAKISDFGLAKLHEEENTHISTRIAGTFGYMAPEYAMRGYLTDKADVYSFGIVMLEIVSGTANSNYRPKEDMMCLVDWANILAERGSLLELVDPKLESNYSREEALQMLNLVLLCTNPSPSARPLMSTVVSMLEGKIPVHLPPLNPSASKLDDTRLKTFEKLSLDSQLTSGSVDDSWTDSSAYHVSRIESAILSESRSHSDNVD</sequence>
<keyword evidence="6" id="KW-0597">Phosphoprotein</keyword>
<reference evidence="24" key="2">
    <citation type="submission" date="2023-04" db="EMBL/GenBank/DDBJ databases">
        <authorList>
            <person name="Bruccoleri R.E."/>
            <person name="Oakeley E.J."/>
            <person name="Faust A.-M."/>
            <person name="Dessus-Babus S."/>
            <person name="Altorfer M."/>
            <person name="Burckhardt D."/>
            <person name="Oertli M."/>
            <person name="Naumann U."/>
            <person name="Petersen F."/>
            <person name="Wong J."/>
        </authorList>
    </citation>
    <scope>NUCLEOTIDE SEQUENCE</scope>
    <source>
        <strain evidence="24">GSM-AAB239-AS_SAM_17_03QT</strain>
        <tissue evidence="24">Leaf</tissue>
    </source>
</reference>
<dbReference type="FunFam" id="2.60.120.430:FF:000004">
    <property type="entry name" value="Putative leucine-rich repeat receptor-like serine/threonine-protein kinase"/>
    <property type="match status" value="1"/>
</dbReference>
<organism evidence="24 25">
    <name type="scientific">Iris pallida</name>
    <name type="common">Sweet iris</name>
    <dbReference type="NCBI Taxonomy" id="29817"/>
    <lineage>
        <taxon>Eukaryota</taxon>
        <taxon>Viridiplantae</taxon>
        <taxon>Streptophyta</taxon>
        <taxon>Embryophyta</taxon>
        <taxon>Tracheophyta</taxon>
        <taxon>Spermatophyta</taxon>
        <taxon>Magnoliopsida</taxon>
        <taxon>Liliopsida</taxon>
        <taxon>Asparagales</taxon>
        <taxon>Iridaceae</taxon>
        <taxon>Iridoideae</taxon>
        <taxon>Irideae</taxon>
        <taxon>Iris</taxon>
    </lineage>
</organism>
<dbReference type="InterPro" id="IPR021720">
    <property type="entry name" value="Malectin_dom"/>
</dbReference>
<reference evidence="24" key="1">
    <citation type="journal article" date="2023" name="GigaByte">
        <title>Genome assembly of the bearded iris, Iris pallida Lam.</title>
        <authorList>
            <person name="Bruccoleri R.E."/>
            <person name="Oakeley E.J."/>
            <person name="Faust A.M.E."/>
            <person name="Altorfer M."/>
            <person name="Dessus-Babus S."/>
            <person name="Burckhardt D."/>
            <person name="Oertli M."/>
            <person name="Naumann U."/>
            <person name="Petersen F."/>
            <person name="Wong J."/>
        </authorList>
    </citation>
    <scope>NUCLEOTIDE SEQUENCE</scope>
    <source>
        <strain evidence="24">GSM-AAB239-AS_SAM_17_03QT</strain>
    </source>
</reference>
<evidence type="ECO:0000256" key="7">
    <source>
        <dbReference type="ARBA" id="ARBA00022614"/>
    </source>
</evidence>
<dbReference type="Pfam" id="PF11721">
    <property type="entry name" value="Malectin"/>
    <property type="match status" value="1"/>
</dbReference>
<keyword evidence="12" id="KW-0547">Nucleotide-binding</keyword>
<evidence type="ECO:0000256" key="11">
    <source>
        <dbReference type="ARBA" id="ARBA00022737"/>
    </source>
</evidence>
<dbReference type="PANTHER" id="PTHR48006">
    <property type="entry name" value="LEUCINE-RICH REPEAT-CONTAINING PROTEIN DDB_G0281931-RELATED"/>
    <property type="match status" value="1"/>
</dbReference>
<evidence type="ECO:0000256" key="6">
    <source>
        <dbReference type="ARBA" id="ARBA00022553"/>
    </source>
</evidence>
<evidence type="ECO:0000256" key="10">
    <source>
        <dbReference type="ARBA" id="ARBA00022729"/>
    </source>
</evidence>
<accession>A0AAX6IKX9</accession>
<keyword evidence="8" id="KW-0808">Transferase</keyword>
<dbReference type="FunFam" id="3.80.10.10:FF:000041">
    <property type="entry name" value="LRR receptor-like serine/threonine-protein kinase ERECTA"/>
    <property type="match status" value="1"/>
</dbReference>
<dbReference type="InterPro" id="IPR011009">
    <property type="entry name" value="Kinase-like_dom_sf"/>
</dbReference>
<evidence type="ECO:0000256" key="4">
    <source>
        <dbReference type="ARBA" id="ARBA00022475"/>
    </source>
</evidence>
<evidence type="ECO:0000256" key="20">
    <source>
        <dbReference type="ARBA" id="ARBA00048679"/>
    </source>
</evidence>
<evidence type="ECO:0000256" key="22">
    <source>
        <dbReference type="SAM" id="SignalP"/>
    </source>
</evidence>
<evidence type="ECO:0000256" key="5">
    <source>
        <dbReference type="ARBA" id="ARBA00022527"/>
    </source>
</evidence>
<keyword evidence="15 21" id="KW-1133">Transmembrane helix</keyword>